<dbReference type="InterPro" id="IPR036116">
    <property type="entry name" value="FN3_sf"/>
</dbReference>
<dbReference type="Pfam" id="PF00041">
    <property type="entry name" value="fn3"/>
    <property type="match status" value="2"/>
</dbReference>
<evidence type="ECO:0000256" key="8">
    <source>
        <dbReference type="ARBA" id="ARBA00023157"/>
    </source>
</evidence>
<evidence type="ECO:0000259" key="13">
    <source>
        <dbReference type="PROSITE" id="PS50835"/>
    </source>
</evidence>
<dbReference type="InterPro" id="IPR003598">
    <property type="entry name" value="Ig_sub2"/>
</dbReference>
<evidence type="ECO:0000256" key="11">
    <source>
        <dbReference type="SAM" id="MobiDB-lite"/>
    </source>
</evidence>
<dbReference type="Gene3D" id="2.60.40.10">
    <property type="entry name" value="Immunoglobulins"/>
    <property type="match status" value="7"/>
</dbReference>
<dbReference type="Proteomes" id="UP000502823">
    <property type="component" value="Unassembled WGS sequence"/>
</dbReference>
<feature type="region of interest" description="Disordered" evidence="11">
    <location>
        <begin position="781"/>
        <end position="810"/>
    </location>
</feature>
<evidence type="ECO:0000256" key="9">
    <source>
        <dbReference type="ARBA" id="ARBA00023180"/>
    </source>
</evidence>
<evidence type="ECO:0000256" key="3">
    <source>
        <dbReference type="ARBA" id="ARBA00022729"/>
    </source>
</evidence>
<keyword evidence="4" id="KW-0677">Repeat</keyword>
<feature type="domain" description="Fibronectin type-III" evidence="14">
    <location>
        <begin position="509"/>
        <end position="606"/>
    </location>
</feature>
<keyword evidence="9" id="KW-0325">Glycoprotein</keyword>
<dbReference type="SUPFAM" id="SSF49265">
    <property type="entry name" value="Fibronectin type III"/>
    <property type="match status" value="1"/>
</dbReference>
<evidence type="ECO:0008006" key="17">
    <source>
        <dbReference type="Google" id="ProtNLM"/>
    </source>
</evidence>
<dbReference type="CDD" id="cd00096">
    <property type="entry name" value="Ig"/>
    <property type="match status" value="1"/>
</dbReference>
<dbReference type="InterPro" id="IPR003599">
    <property type="entry name" value="Ig_sub"/>
</dbReference>
<dbReference type="OrthoDB" id="10056271at2759"/>
<gene>
    <name evidence="15" type="ORF">Cfor_02031</name>
</gene>
<dbReference type="FunCoup" id="A0A6L2PL64">
    <property type="interactions" value="297"/>
</dbReference>
<comment type="caution">
    <text evidence="15">The sequence shown here is derived from an EMBL/GenBank/DDBJ whole genome shotgun (WGS) entry which is preliminary data.</text>
</comment>
<comment type="subcellular location">
    <subcellularLocation>
        <location evidence="1">Membrane</location>
        <topology evidence="1">Single-pass membrane protein</topology>
    </subcellularLocation>
</comment>
<keyword evidence="3" id="KW-0732">Signal</keyword>
<evidence type="ECO:0000256" key="1">
    <source>
        <dbReference type="ARBA" id="ARBA00004167"/>
    </source>
</evidence>
<keyword evidence="16" id="KW-1185">Reference proteome</keyword>
<organism evidence="15 16">
    <name type="scientific">Coptotermes formosanus</name>
    <name type="common">Formosan subterranean termite</name>
    <dbReference type="NCBI Taxonomy" id="36987"/>
    <lineage>
        <taxon>Eukaryota</taxon>
        <taxon>Metazoa</taxon>
        <taxon>Ecdysozoa</taxon>
        <taxon>Arthropoda</taxon>
        <taxon>Hexapoda</taxon>
        <taxon>Insecta</taxon>
        <taxon>Pterygota</taxon>
        <taxon>Neoptera</taxon>
        <taxon>Polyneoptera</taxon>
        <taxon>Dictyoptera</taxon>
        <taxon>Blattodea</taxon>
        <taxon>Blattoidea</taxon>
        <taxon>Termitoidae</taxon>
        <taxon>Rhinotermitidae</taxon>
        <taxon>Coptotermes</taxon>
    </lineage>
</organism>
<dbReference type="Pfam" id="PF13927">
    <property type="entry name" value="Ig_3"/>
    <property type="match status" value="2"/>
</dbReference>
<dbReference type="SMART" id="SM00060">
    <property type="entry name" value="FN3"/>
    <property type="match status" value="2"/>
</dbReference>
<dbReference type="InterPro" id="IPR013098">
    <property type="entry name" value="Ig_I-set"/>
</dbReference>
<keyword evidence="8" id="KW-1015">Disulfide bond</keyword>
<feature type="domain" description="Fibronectin type-III" evidence="14">
    <location>
        <begin position="608"/>
        <end position="720"/>
    </location>
</feature>
<keyword evidence="2 12" id="KW-0812">Transmembrane</keyword>
<accession>A0A6L2PL64</accession>
<dbReference type="PANTHER" id="PTHR45080:SF8">
    <property type="entry name" value="IG-LIKE DOMAIN-CONTAINING PROTEIN"/>
    <property type="match status" value="1"/>
</dbReference>
<reference evidence="16" key="1">
    <citation type="submission" date="2020-01" db="EMBL/GenBank/DDBJ databases">
        <title>Draft genome sequence of the Termite Coptotermes fromosanus.</title>
        <authorList>
            <person name="Itakura S."/>
            <person name="Yosikawa Y."/>
            <person name="Umezawa K."/>
        </authorList>
    </citation>
    <scope>NUCLEOTIDE SEQUENCE [LARGE SCALE GENOMIC DNA]</scope>
</reference>
<feature type="domain" description="Ig-like" evidence="13">
    <location>
        <begin position="145"/>
        <end position="205"/>
    </location>
</feature>
<dbReference type="InterPro" id="IPR009138">
    <property type="entry name" value="Neural_cell_adh"/>
</dbReference>
<dbReference type="FunFam" id="2.60.40.10:FF:000017">
    <property type="entry name" value="Down syndrome cell adhesion molecule b"/>
    <property type="match status" value="1"/>
</dbReference>
<proteinExistence type="predicted"/>
<feature type="transmembrane region" description="Helical" evidence="12">
    <location>
        <begin position="741"/>
        <end position="774"/>
    </location>
</feature>
<feature type="domain" description="Ig-like" evidence="13">
    <location>
        <begin position="217"/>
        <end position="305"/>
    </location>
</feature>
<keyword evidence="5" id="KW-0130">Cell adhesion</keyword>
<evidence type="ECO:0000256" key="10">
    <source>
        <dbReference type="ARBA" id="ARBA00023319"/>
    </source>
</evidence>
<dbReference type="InterPro" id="IPR013783">
    <property type="entry name" value="Ig-like_fold"/>
</dbReference>
<evidence type="ECO:0000313" key="15">
    <source>
        <dbReference type="EMBL" id="GFG32210.1"/>
    </source>
</evidence>
<keyword evidence="7 12" id="KW-0472">Membrane</keyword>
<dbReference type="PROSITE" id="PS50853">
    <property type="entry name" value="FN3"/>
    <property type="match status" value="2"/>
</dbReference>
<evidence type="ECO:0000256" key="7">
    <source>
        <dbReference type="ARBA" id="ARBA00023136"/>
    </source>
</evidence>
<feature type="compositionally biased region" description="Basic and acidic residues" evidence="11">
    <location>
        <begin position="781"/>
        <end position="803"/>
    </location>
</feature>
<protein>
    <recommendedName>
        <fullName evidence="17">Fasciclin-2</fullName>
    </recommendedName>
</protein>
<dbReference type="GO" id="GO:0048812">
    <property type="term" value="P:neuron projection morphogenesis"/>
    <property type="evidence" value="ECO:0007669"/>
    <property type="project" value="UniProtKB-ARBA"/>
</dbReference>
<dbReference type="PANTHER" id="PTHR45080">
    <property type="entry name" value="CONTACTIN 5"/>
    <property type="match status" value="1"/>
</dbReference>
<dbReference type="InterPro" id="IPR003961">
    <property type="entry name" value="FN3_dom"/>
</dbReference>
<feature type="domain" description="Ig-like" evidence="13">
    <location>
        <begin position="413"/>
        <end position="505"/>
    </location>
</feature>
<dbReference type="GO" id="GO:0005886">
    <property type="term" value="C:plasma membrane"/>
    <property type="evidence" value="ECO:0007669"/>
    <property type="project" value="UniProtKB-ARBA"/>
</dbReference>
<dbReference type="EMBL" id="BLKM01000354">
    <property type="protein sequence ID" value="GFG32210.1"/>
    <property type="molecule type" value="Genomic_DNA"/>
</dbReference>
<dbReference type="CDD" id="cd00063">
    <property type="entry name" value="FN3"/>
    <property type="match status" value="2"/>
</dbReference>
<dbReference type="Pfam" id="PF07679">
    <property type="entry name" value="I-set"/>
    <property type="match status" value="2"/>
</dbReference>
<feature type="domain" description="Ig-like" evidence="13">
    <location>
        <begin position="19"/>
        <end position="121"/>
    </location>
</feature>
<evidence type="ECO:0000256" key="2">
    <source>
        <dbReference type="ARBA" id="ARBA00022692"/>
    </source>
</evidence>
<evidence type="ECO:0000256" key="6">
    <source>
        <dbReference type="ARBA" id="ARBA00022989"/>
    </source>
</evidence>
<dbReference type="InterPro" id="IPR007110">
    <property type="entry name" value="Ig-like_dom"/>
</dbReference>
<dbReference type="InterPro" id="IPR050958">
    <property type="entry name" value="Cell_Adh-Cytoskel_Orgn"/>
</dbReference>
<evidence type="ECO:0000256" key="5">
    <source>
        <dbReference type="ARBA" id="ARBA00022889"/>
    </source>
</evidence>
<evidence type="ECO:0000256" key="4">
    <source>
        <dbReference type="ARBA" id="ARBA00022737"/>
    </source>
</evidence>
<dbReference type="InterPro" id="IPR036179">
    <property type="entry name" value="Ig-like_dom_sf"/>
</dbReference>
<dbReference type="SMART" id="SM00408">
    <property type="entry name" value="IGc2"/>
    <property type="match status" value="5"/>
</dbReference>
<dbReference type="AlphaFoldDB" id="A0A6L2PL64"/>
<feature type="domain" description="Ig-like" evidence="13">
    <location>
        <begin position="310"/>
        <end position="408"/>
    </location>
</feature>
<evidence type="ECO:0000256" key="12">
    <source>
        <dbReference type="SAM" id="Phobius"/>
    </source>
</evidence>
<sequence length="810" mass="89975">MRFITVRRCLLAELVLGTPELKILPSQPIQNRPISQSMLLSCRVEVENKNLVTSLQWHDTSGRVIGDNSDRYSVEAGIHTEHMPGGLALIIPMLQERHAGNYTCTAKYANTELLAKSVLIKTFVAITWEDAPEEQYPILNSDYKVRCKVTANPAPMVDWLQNGEQIPPGGRYIVETDGLLIVKATEADDGTYTCRAIVIETGELSERNIRVEVHTPPAFEKMDSSVTVVEANTASVMCKASGKPLPTYSWIKSSTREDLATADRFSVEKHTGVLTIRDISKDDDGEYKCVATNAAGKAERVVKINVILKPRIVTYKNISIATGKEAKLPCSASGRPLPTVTFRKLTSDRFVVGPQQDDRIVVENTRDDERHETIGTLSISNILRTDDGLYECIATNEGGEALKNVHLTVEFKPSFANTPMREAWSWQNNPVNITCLAESIPNATITWHRGDIELNGRYIDNNIRKFGEGPLSTLQILPIDRKYYGQYTCKAANPLGVALHEINLKEARPPSNVLQAKLEVITATTITFSFVGPAENGGLPVRKYAVQYKEERKDWRDARNKTWPVDSPYILEGLEPQTTYNFRFAAQNDVGFGNWAAPEHHTMPKRSYPEEPHILSNSGEDGVVMSPYSDHYELTWKIPADNGEPIDQYSIKYCPVKHVDGHWTETEYQCYTSDLSSAEHTAFVLRALTADTHYKIELRAHNKIGFSTPGEVVIKTARGKYTLKSLDPPVSATEGAALSSGAIVSIVVASLFVILIFVDLSCYVVNQAGLLMLICEKMRGSKTSDEDAKLGSDEKEPLKDAGKEATIQPR</sequence>
<dbReference type="PROSITE" id="PS50835">
    <property type="entry name" value="IG_LIKE"/>
    <property type="match status" value="5"/>
</dbReference>
<dbReference type="PRINTS" id="PR01838">
    <property type="entry name" value="NCAMFAMILY"/>
</dbReference>
<evidence type="ECO:0000313" key="16">
    <source>
        <dbReference type="Proteomes" id="UP000502823"/>
    </source>
</evidence>
<name>A0A6L2PL64_COPFO</name>
<dbReference type="SUPFAM" id="SSF48726">
    <property type="entry name" value="Immunoglobulin"/>
    <property type="match status" value="5"/>
</dbReference>
<dbReference type="GO" id="GO:0007156">
    <property type="term" value="P:homophilic cell adhesion via plasma membrane adhesion molecules"/>
    <property type="evidence" value="ECO:0007669"/>
    <property type="project" value="TreeGrafter"/>
</dbReference>
<keyword evidence="10" id="KW-0393">Immunoglobulin domain</keyword>
<dbReference type="SMART" id="SM00409">
    <property type="entry name" value="IG"/>
    <property type="match status" value="5"/>
</dbReference>
<evidence type="ECO:0000259" key="14">
    <source>
        <dbReference type="PROSITE" id="PS50853"/>
    </source>
</evidence>
<dbReference type="InParanoid" id="A0A6L2PL64"/>
<keyword evidence="6 12" id="KW-1133">Transmembrane helix</keyword>